<comment type="caution">
    <text evidence="2">The sequence shown here is derived from an EMBL/GenBank/DDBJ whole genome shotgun (WGS) entry which is preliminary data.</text>
</comment>
<keyword evidence="1" id="KW-1133">Transmembrane helix</keyword>
<feature type="transmembrane region" description="Helical" evidence="1">
    <location>
        <begin position="130"/>
        <end position="151"/>
    </location>
</feature>
<feature type="transmembrane region" description="Helical" evidence="1">
    <location>
        <begin position="253"/>
        <end position="272"/>
    </location>
</feature>
<organism evidence="2 3">
    <name type="scientific">Algoriphagus formosus</name>
    <dbReference type="NCBI Taxonomy" id="2007308"/>
    <lineage>
        <taxon>Bacteria</taxon>
        <taxon>Pseudomonadati</taxon>
        <taxon>Bacteroidota</taxon>
        <taxon>Cytophagia</taxon>
        <taxon>Cytophagales</taxon>
        <taxon>Cyclobacteriaceae</taxon>
        <taxon>Algoriphagus</taxon>
    </lineage>
</organism>
<feature type="transmembrane region" description="Helical" evidence="1">
    <location>
        <begin position="61"/>
        <end position="83"/>
    </location>
</feature>
<feature type="transmembrane region" description="Helical" evidence="1">
    <location>
        <begin position="204"/>
        <end position="223"/>
    </location>
</feature>
<evidence type="ECO:0000256" key="1">
    <source>
        <dbReference type="SAM" id="Phobius"/>
    </source>
</evidence>
<keyword evidence="1" id="KW-0812">Transmembrane</keyword>
<evidence type="ECO:0000313" key="3">
    <source>
        <dbReference type="Proteomes" id="UP000295438"/>
    </source>
</evidence>
<gene>
    <name evidence="2" type="ORF">E1898_12840</name>
</gene>
<keyword evidence="1" id="KW-0472">Membrane</keyword>
<dbReference type="AlphaFoldDB" id="A0A4R5UWN2"/>
<feature type="transmembrane region" description="Helical" evidence="1">
    <location>
        <begin position="230"/>
        <end position="247"/>
    </location>
</feature>
<sequence length="287" mass="32834">MIKDFFKWQIRIFDQLDEHWESPRVSKMISNLVVAFFVGGLIIGLLNYLGIANPLAGVSAFFAIELAFTVLLIFEILGLIFLIPHSVADSVGKQFEIISLLLLRDAFKEFGHYLGEIHWDVDFLWELGPIVSDAFGAILIFLITGLFYRAQRHIRITGNYEEQSGFSNIKKLISTYLALTFLGLGIYDLFTAYQTNHFNYSLELFYTLLIFADVFILLFSLRYTTKYLNLFRYSSFALATIFLRLTLSAPAYFNVLLAVIAGLMVLGVTFIYNGMLDKRKGEIKEQI</sequence>
<name>A0A4R5UWN2_9BACT</name>
<reference evidence="2 3" key="1">
    <citation type="submission" date="2019-03" db="EMBL/GenBank/DDBJ databases">
        <title>Algoriphagus aquimaris sp. nov., isolated form marine sediment in Pohang, Korea.</title>
        <authorList>
            <person name="Kim J."/>
            <person name="Yoon S.-H."/>
            <person name="Lee S.-S."/>
        </authorList>
    </citation>
    <scope>NUCLEOTIDE SEQUENCE [LARGE SCALE GENOMIC DNA]</scope>
    <source>
        <strain evidence="2 3">F21</strain>
    </source>
</reference>
<feature type="transmembrane region" description="Helical" evidence="1">
    <location>
        <begin position="28"/>
        <end position="49"/>
    </location>
</feature>
<protein>
    <submittedName>
        <fullName evidence="2">Uncharacterized protein</fullName>
    </submittedName>
</protein>
<dbReference type="RefSeq" id="WP_133391180.1">
    <property type="nucleotide sequence ID" value="NZ_SMUW01000035.1"/>
</dbReference>
<dbReference type="EMBL" id="SMUW01000035">
    <property type="protein sequence ID" value="TDK43486.1"/>
    <property type="molecule type" value="Genomic_DNA"/>
</dbReference>
<keyword evidence="3" id="KW-1185">Reference proteome</keyword>
<feature type="transmembrane region" description="Helical" evidence="1">
    <location>
        <begin position="172"/>
        <end position="192"/>
    </location>
</feature>
<accession>A0A4R5UWN2</accession>
<proteinExistence type="predicted"/>
<dbReference type="Proteomes" id="UP000295438">
    <property type="component" value="Unassembled WGS sequence"/>
</dbReference>
<evidence type="ECO:0000313" key="2">
    <source>
        <dbReference type="EMBL" id="TDK43486.1"/>
    </source>
</evidence>